<evidence type="ECO:0000259" key="1">
    <source>
        <dbReference type="PROSITE" id="PS51819"/>
    </source>
</evidence>
<keyword evidence="3" id="KW-1185">Reference proteome</keyword>
<accession>A0A927RAD2</accession>
<dbReference type="InterPro" id="IPR029068">
    <property type="entry name" value="Glyas_Bleomycin-R_OHBP_Dase"/>
</dbReference>
<protein>
    <submittedName>
        <fullName evidence="2">PhnB protein</fullName>
    </submittedName>
</protein>
<dbReference type="EMBL" id="JADBEM010000001">
    <property type="protein sequence ID" value="MBE1607474.1"/>
    <property type="molecule type" value="Genomic_DNA"/>
</dbReference>
<evidence type="ECO:0000313" key="3">
    <source>
        <dbReference type="Proteomes" id="UP000638648"/>
    </source>
</evidence>
<dbReference type="SUPFAM" id="SSF54593">
    <property type="entry name" value="Glyoxalase/Bleomycin resistance protein/Dihydroxybiphenyl dioxygenase"/>
    <property type="match status" value="1"/>
</dbReference>
<feature type="domain" description="VOC" evidence="1">
    <location>
        <begin position="11"/>
        <end position="130"/>
    </location>
</feature>
<gene>
    <name evidence="2" type="ORF">HEB94_004322</name>
</gene>
<evidence type="ECO:0000313" key="2">
    <source>
        <dbReference type="EMBL" id="MBE1607474.1"/>
    </source>
</evidence>
<dbReference type="AlphaFoldDB" id="A0A927RAD2"/>
<dbReference type="Pfam" id="PF18029">
    <property type="entry name" value="Glyoxalase_6"/>
    <property type="match status" value="1"/>
</dbReference>
<comment type="caution">
    <text evidence="2">The sequence shown here is derived from an EMBL/GenBank/DDBJ whole genome shotgun (WGS) entry which is preliminary data.</text>
</comment>
<dbReference type="PROSITE" id="PS51819">
    <property type="entry name" value="VOC"/>
    <property type="match status" value="1"/>
</dbReference>
<name>A0A927RAD2_9ACTN</name>
<dbReference type="RefSeq" id="WP_192751421.1">
    <property type="nucleotide sequence ID" value="NZ_BAABJL010000197.1"/>
</dbReference>
<dbReference type="PANTHER" id="PTHR34109:SF1">
    <property type="entry name" value="VOC DOMAIN-CONTAINING PROTEIN"/>
    <property type="match status" value="1"/>
</dbReference>
<proteinExistence type="predicted"/>
<reference evidence="2" key="1">
    <citation type="submission" date="2020-10" db="EMBL/GenBank/DDBJ databases">
        <title>Sequencing the genomes of 1000 actinobacteria strains.</title>
        <authorList>
            <person name="Klenk H.-P."/>
        </authorList>
    </citation>
    <scope>NUCLEOTIDE SEQUENCE</scope>
    <source>
        <strain evidence="2">DSM 45354</strain>
    </source>
</reference>
<dbReference type="InterPro" id="IPR041581">
    <property type="entry name" value="Glyoxalase_6"/>
</dbReference>
<sequence length="139" mass="14627">MRSEAPTPEPSTTTITPWLSVHHGRTAVDYYRAAFGADLVYSLEDDDAGIVVAQLAVAGAGFWIEEDRDAGPGSVGSASRMVLTVEDPDSLFDRAVAAGATEIAAVSVDHGWRTGRLADPFGHHWDIGKPVPSDPGATP</sequence>
<dbReference type="Gene3D" id="3.10.180.10">
    <property type="entry name" value="2,3-Dihydroxybiphenyl 1,2-Dioxygenase, domain 1"/>
    <property type="match status" value="1"/>
</dbReference>
<dbReference type="InterPro" id="IPR037523">
    <property type="entry name" value="VOC_core"/>
</dbReference>
<dbReference type="PANTHER" id="PTHR34109">
    <property type="entry name" value="BNAUNNG04460D PROTEIN-RELATED"/>
    <property type="match status" value="1"/>
</dbReference>
<organism evidence="2 3">
    <name type="scientific">Actinopolymorpha pittospori</name>
    <dbReference type="NCBI Taxonomy" id="648752"/>
    <lineage>
        <taxon>Bacteria</taxon>
        <taxon>Bacillati</taxon>
        <taxon>Actinomycetota</taxon>
        <taxon>Actinomycetes</taxon>
        <taxon>Propionibacteriales</taxon>
        <taxon>Actinopolymorphaceae</taxon>
        <taxon>Actinopolymorpha</taxon>
    </lineage>
</organism>
<dbReference type="Proteomes" id="UP000638648">
    <property type="component" value="Unassembled WGS sequence"/>
</dbReference>